<sequence length="308" mass="33600">MEDIANQILHGCRLAGELKENLHNLVNQSHHHLLISSCEEVAKTFTEAIQKLSTKEEGSSSHGFTDMESAGGACYEETQPEQLEKEMCLSEQGLGSLETIIRRGEPSTDAVIKVGTSEEASEVASFRISSEKRKRIETKDIHTVLVPCHPVSEGPPDDGYSWRKYAQKEIPGSKFPRSYYCCAHRINYGCSARKRVQRLDSDPTTCQIDYFGTHSCTSGSTHTHSCTSGALLKISSTYVEQKLQGESPAPCPTSPSLSTSIQLGSWFSGELECSRTDAVACPKPRTGNEVDVSHDGDSSGSSVHAISR</sequence>
<dbReference type="PANTHER" id="PTHR31282">
    <property type="entry name" value="WRKY TRANSCRIPTION FACTOR 21-RELATED"/>
    <property type="match status" value="1"/>
</dbReference>
<reference evidence="8" key="2">
    <citation type="journal article" date="2022" name="Hortic Res">
        <title>The genome of Dioscorea zingiberensis sheds light on the biosynthesis, origin and evolution of the medicinally important diosgenin saponins.</title>
        <authorList>
            <person name="Li Y."/>
            <person name="Tan C."/>
            <person name="Li Z."/>
            <person name="Guo J."/>
            <person name="Li S."/>
            <person name="Chen X."/>
            <person name="Wang C."/>
            <person name="Dai X."/>
            <person name="Yang H."/>
            <person name="Song W."/>
            <person name="Hou L."/>
            <person name="Xu J."/>
            <person name="Tong Z."/>
            <person name="Xu A."/>
            <person name="Yuan X."/>
            <person name="Wang W."/>
            <person name="Yang Q."/>
            <person name="Chen L."/>
            <person name="Sun Z."/>
            <person name="Wang K."/>
            <person name="Pan B."/>
            <person name="Chen J."/>
            <person name="Bao Y."/>
            <person name="Liu F."/>
            <person name="Qi X."/>
            <person name="Gang D.R."/>
            <person name="Wen J."/>
            <person name="Li J."/>
        </authorList>
    </citation>
    <scope>NUCLEOTIDE SEQUENCE</scope>
    <source>
        <strain evidence="8">Dzin_1.0</strain>
    </source>
</reference>
<feature type="compositionally biased region" description="Low complexity" evidence="6">
    <location>
        <begin position="298"/>
        <end position="308"/>
    </location>
</feature>
<keyword evidence="5" id="KW-0539">Nucleus</keyword>
<comment type="subcellular location">
    <subcellularLocation>
        <location evidence="1">Nucleus</location>
    </subcellularLocation>
</comment>
<dbReference type="GO" id="GO:0005634">
    <property type="term" value="C:nucleus"/>
    <property type="evidence" value="ECO:0007669"/>
    <property type="project" value="UniProtKB-SubCell"/>
</dbReference>
<dbReference type="EMBL" id="JAGGNH010000001">
    <property type="protein sequence ID" value="KAJ0987323.1"/>
    <property type="molecule type" value="Genomic_DNA"/>
</dbReference>
<dbReference type="SMART" id="SM00774">
    <property type="entry name" value="WRKY"/>
    <property type="match status" value="1"/>
</dbReference>
<evidence type="ECO:0000256" key="3">
    <source>
        <dbReference type="ARBA" id="ARBA00023125"/>
    </source>
</evidence>
<dbReference type="AlphaFoldDB" id="A0A9D5DAP4"/>
<keyword evidence="2" id="KW-0805">Transcription regulation</keyword>
<feature type="region of interest" description="Disordered" evidence="6">
    <location>
        <begin position="284"/>
        <end position="308"/>
    </location>
</feature>
<evidence type="ECO:0000256" key="2">
    <source>
        <dbReference type="ARBA" id="ARBA00023015"/>
    </source>
</evidence>
<evidence type="ECO:0000313" key="8">
    <source>
        <dbReference type="EMBL" id="KAJ0987323.1"/>
    </source>
</evidence>
<reference evidence="8" key="1">
    <citation type="submission" date="2021-03" db="EMBL/GenBank/DDBJ databases">
        <authorList>
            <person name="Li Z."/>
            <person name="Yang C."/>
        </authorList>
    </citation>
    <scope>NUCLEOTIDE SEQUENCE</scope>
    <source>
        <strain evidence="8">Dzin_1.0</strain>
        <tissue evidence="8">Leaf</tissue>
    </source>
</reference>
<dbReference type="GO" id="GO:0003700">
    <property type="term" value="F:DNA-binding transcription factor activity"/>
    <property type="evidence" value="ECO:0007669"/>
    <property type="project" value="InterPro"/>
</dbReference>
<dbReference type="Pfam" id="PF03106">
    <property type="entry name" value="WRKY"/>
    <property type="match status" value="1"/>
</dbReference>
<keyword evidence="3" id="KW-0238">DNA-binding</keyword>
<dbReference type="PROSITE" id="PS50811">
    <property type="entry name" value="WRKY"/>
    <property type="match status" value="1"/>
</dbReference>
<dbReference type="OrthoDB" id="684963at2759"/>
<dbReference type="InterPro" id="IPR044810">
    <property type="entry name" value="WRKY_plant"/>
</dbReference>
<evidence type="ECO:0000256" key="4">
    <source>
        <dbReference type="ARBA" id="ARBA00023163"/>
    </source>
</evidence>
<dbReference type="Gene3D" id="2.20.25.80">
    <property type="entry name" value="WRKY domain"/>
    <property type="match status" value="1"/>
</dbReference>
<dbReference type="Proteomes" id="UP001085076">
    <property type="component" value="Miscellaneous, Linkage group lg01"/>
</dbReference>
<evidence type="ECO:0000259" key="7">
    <source>
        <dbReference type="PROSITE" id="PS50811"/>
    </source>
</evidence>
<evidence type="ECO:0000256" key="1">
    <source>
        <dbReference type="ARBA" id="ARBA00004123"/>
    </source>
</evidence>
<keyword evidence="9" id="KW-1185">Reference proteome</keyword>
<accession>A0A9D5DAP4</accession>
<dbReference type="InterPro" id="IPR003657">
    <property type="entry name" value="WRKY_dom"/>
</dbReference>
<feature type="compositionally biased region" description="Basic and acidic residues" evidence="6">
    <location>
        <begin position="286"/>
        <end position="297"/>
    </location>
</feature>
<organism evidence="8 9">
    <name type="scientific">Dioscorea zingiberensis</name>
    <dbReference type="NCBI Taxonomy" id="325984"/>
    <lineage>
        <taxon>Eukaryota</taxon>
        <taxon>Viridiplantae</taxon>
        <taxon>Streptophyta</taxon>
        <taxon>Embryophyta</taxon>
        <taxon>Tracheophyta</taxon>
        <taxon>Spermatophyta</taxon>
        <taxon>Magnoliopsida</taxon>
        <taxon>Liliopsida</taxon>
        <taxon>Dioscoreales</taxon>
        <taxon>Dioscoreaceae</taxon>
        <taxon>Dioscorea</taxon>
    </lineage>
</organism>
<proteinExistence type="predicted"/>
<feature type="domain" description="WRKY" evidence="7">
    <location>
        <begin position="151"/>
        <end position="215"/>
    </location>
</feature>
<comment type="caution">
    <text evidence="8">The sequence shown here is derived from an EMBL/GenBank/DDBJ whole genome shotgun (WGS) entry which is preliminary data.</text>
</comment>
<gene>
    <name evidence="8" type="ORF">J5N97_005679</name>
</gene>
<dbReference type="SUPFAM" id="SSF118290">
    <property type="entry name" value="WRKY DNA-binding domain"/>
    <property type="match status" value="1"/>
</dbReference>
<evidence type="ECO:0000313" key="9">
    <source>
        <dbReference type="Proteomes" id="UP001085076"/>
    </source>
</evidence>
<evidence type="ECO:0000256" key="5">
    <source>
        <dbReference type="ARBA" id="ARBA00023242"/>
    </source>
</evidence>
<dbReference type="GO" id="GO:0043565">
    <property type="term" value="F:sequence-specific DNA binding"/>
    <property type="evidence" value="ECO:0007669"/>
    <property type="project" value="InterPro"/>
</dbReference>
<evidence type="ECO:0000256" key="6">
    <source>
        <dbReference type="SAM" id="MobiDB-lite"/>
    </source>
</evidence>
<keyword evidence="4" id="KW-0804">Transcription</keyword>
<dbReference type="InterPro" id="IPR036576">
    <property type="entry name" value="WRKY_dom_sf"/>
</dbReference>
<name>A0A9D5DAP4_9LILI</name>
<protein>
    <recommendedName>
        <fullName evidence="7">WRKY domain-containing protein</fullName>
    </recommendedName>
</protein>